<protein>
    <submittedName>
        <fullName evidence="1">Uncharacterized protein</fullName>
    </submittedName>
</protein>
<evidence type="ECO:0000313" key="1">
    <source>
        <dbReference type="EMBL" id="PQM44718.1"/>
    </source>
</evidence>
<evidence type="ECO:0000313" key="2">
    <source>
        <dbReference type="Proteomes" id="UP000238296"/>
    </source>
</evidence>
<dbReference type="AlphaFoldDB" id="A0A2S8BDJ5"/>
<accession>A0A2S8BDJ5</accession>
<gene>
    <name evidence="1" type="ORF">C1Y40_05121</name>
</gene>
<dbReference type="Proteomes" id="UP000238296">
    <property type="component" value="Unassembled WGS sequence"/>
</dbReference>
<reference evidence="1 2" key="1">
    <citation type="journal article" date="2017" name="Int. J. Syst. Evol. Microbiol.">
        <title>Mycobacterium talmoniae sp. nov., a slowly growing mycobacterium isolated from human respiratory samples.</title>
        <authorList>
            <person name="Davidson R.M."/>
            <person name="DeGroote M.A."/>
            <person name="Marola J.L."/>
            <person name="Buss S."/>
            <person name="Jones V."/>
            <person name="McNeil M.R."/>
            <person name="Freifeld A.G."/>
            <person name="Elaine Epperson L."/>
            <person name="Hasan N.A."/>
            <person name="Jackson M."/>
            <person name="Iwen P.C."/>
            <person name="Salfinger M."/>
            <person name="Strong M."/>
        </authorList>
    </citation>
    <scope>NUCLEOTIDE SEQUENCE [LARGE SCALE GENOMIC DNA]</scope>
    <source>
        <strain evidence="1 2">ATCC BAA-2683</strain>
    </source>
</reference>
<comment type="caution">
    <text evidence="1">The sequence shown here is derived from an EMBL/GenBank/DDBJ whole genome shotgun (WGS) entry which is preliminary data.</text>
</comment>
<organism evidence="1 2">
    <name type="scientific">Mycobacterium talmoniae</name>
    <dbReference type="NCBI Taxonomy" id="1858794"/>
    <lineage>
        <taxon>Bacteria</taxon>
        <taxon>Bacillati</taxon>
        <taxon>Actinomycetota</taxon>
        <taxon>Actinomycetes</taxon>
        <taxon>Mycobacteriales</taxon>
        <taxon>Mycobacteriaceae</taxon>
        <taxon>Mycobacterium</taxon>
    </lineage>
</organism>
<sequence length="170" mass="17298">MGGRAGWNVALSPSTNVARVALVIATSPVCTAPVSSRCNDIGMSPRRCVISSASIAAHRPTAVSKPSCSALIRSSAVPCASPTIALSWGPSSGSRNVISPARISSSPSAVFRVNRDDLPSATQRRYAPVKQSACCSATSIGVDLVTSRAMSSTACPYSCASAAVTDISPK</sequence>
<name>A0A2S8BDJ5_9MYCO</name>
<proteinExistence type="predicted"/>
<dbReference type="EMBL" id="PPEA01000727">
    <property type="protein sequence ID" value="PQM44718.1"/>
    <property type="molecule type" value="Genomic_DNA"/>
</dbReference>